<dbReference type="CDD" id="cd00293">
    <property type="entry name" value="USP-like"/>
    <property type="match status" value="1"/>
</dbReference>
<dbReference type="InterPro" id="IPR006016">
    <property type="entry name" value="UspA"/>
</dbReference>
<dbReference type="SUPFAM" id="SSF52402">
    <property type="entry name" value="Adenine nucleotide alpha hydrolases-like"/>
    <property type="match status" value="1"/>
</dbReference>
<evidence type="ECO:0000259" key="2">
    <source>
        <dbReference type="Pfam" id="PF00582"/>
    </source>
</evidence>
<comment type="similarity">
    <text evidence="1">Belongs to the universal stress protein A family.</text>
</comment>
<dbReference type="PANTHER" id="PTHR46268">
    <property type="entry name" value="STRESS RESPONSE PROTEIN NHAX"/>
    <property type="match status" value="1"/>
</dbReference>
<dbReference type="RefSeq" id="WP_348262625.1">
    <property type="nucleotide sequence ID" value="NZ_CP121196.1"/>
</dbReference>
<dbReference type="InterPro" id="IPR006015">
    <property type="entry name" value="Universal_stress_UspA"/>
</dbReference>
<gene>
    <name evidence="3" type="ORF">P8935_22870</name>
</gene>
<name>A0AAU7DJ66_9BACT</name>
<dbReference type="InterPro" id="IPR014729">
    <property type="entry name" value="Rossmann-like_a/b/a_fold"/>
</dbReference>
<accession>A0AAU7DJ66</accession>
<protein>
    <submittedName>
        <fullName evidence="3">Universal stress protein</fullName>
    </submittedName>
</protein>
<evidence type="ECO:0000256" key="1">
    <source>
        <dbReference type="ARBA" id="ARBA00008791"/>
    </source>
</evidence>
<reference evidence="3" key="1">
    <citation type="submission" date="2023-03" db="EMBL/GenBank/DDBJ databases">
        <title>Edaphobacter sp.</title>
        <authorList>
            <person name="Huber K.J."/>
            <person name="Papendorf J."/>
            <person name="Pilke C."/>
            <person name="Bunk B."/>
            <person name="Sproeer C."/>
            <person name="Pester M."/>
        </authorList>
    </citation>
    <scope>NUCLEOTIDE SEQUENCE</scope>
    <source>
        <strain evidence="3">DSM 110680</strain>
    </source>
</reference>
<dbReference type="PANTHER" id="PTHR46268:SF6">
    <property type="entry name" value="UNIVERSAL STRESS PROTEIN UP12"/>
    <property type="match status" value="1"/>
</dbReference>
<organism evidence="3">
    <name type="scientific">Telmatobacter sp. DSM 110680</name>
    <dbReference type="NCBI Taxonomy" id="3036704"/>
    <lineage>
        <taxon>Bacteria</taxon>
        <taxon>Pseudomonadati</taxon>
        <taxon>Acidobacteriota</taxon>
        <taxon>Terriglobia</taxon>
        <taxon>Terriglobales</taxon>
        <taxon>Acidobacteriaceae</taxon>
        <taxon>Telmatobacter</taxon>
    </lineage>
</organism>
<dbReference type="PRINTS" id="PR01438">
    <property type="entry name" value="UNVRSLSTRESS"/>
</dbReference>
<dbReference type="Gene3D" id="3.40.50.620">
    <property type="entry name" value="HUPs"/>
    <property type="match status" value="1"/>
</dbReference>
<sequence>MYKKIMIAFDESAAAKRALSSAVELAKELKADLRLLTVSEPLPVYAAFMDSELPGARQALLEERNAFYKDLQSKGIKHAEEHGIAVEGIIVEGEEVQAIVDQIADWGADLLVIGRRHHSGAVSRIWGGTVHNVAERIQCSILAV</sequence>
<proteinExistence type="inferred from homology"/>
<dbReference type="EMBL" id="CP121196">
    <property type="protein sequence ID" value="XBH17394.1"/>
    <property type="molecule type" value="Genomic_DNA"/>
</dbReference>
<dbReference type="Pfam" id="PF00582">
    <property type="entry name" value="Usp"/>
    <property type="match status" value="1"/>
</dbReference>
<feature type="domain" description="UspA" evidence="2">
    <location>
        <begin position="1"/>
        <end position="144"/>
    </location>
</feature>
<evidence type="ECO:0000313" key="3">
    <source>
        <dbReference type="EMBL" id="XBH17394.1"/>
    </source>
</evidence>
<dbReference type="AlphaFoldDB" id="A0AAU7DJ66"/>